<dbReference type="Pfam" id="PF04459">
    <property type="entry name" value="DUF512"/>
    <property type="match status" value="1"/>
</dbReference>
<gene>
    <name evidence="2" type="ORF">ERS852411_03322</name>
</gene>
<dbReference type="EMBL" id="CYZT01000411">
    <property type="protein sequence ID" value="CUP58353.1"/>
    <property type="molecule type" value="Genomic_DNA"/>
</dbReference>
<organism evidence="2 3">
    <name type="scientific">Flavonifractor plautii</name>
    <name type="common">Fusobacterium plautii</name>
    <dbReference type="NCBI Taxonomy" id="292800"/>
    <lineage>
        <taxon>Bacteria</taxon>
        <taxon>Bacillati</taxon>
        <taxon>Bacillota</taxon>
        <taxon>Clostridia</taxon>
        <taxon>Eubacteriales</taxon>
        <taxon>Oscillospiraceae</taxon>
        <taxon>Flavonifractor</taxon>
    </lineage>
</organism>
<dbReference type="Proteomes" id="UP000095746">
    <property type="component" value="Unassembled WGS sequence"/>
</dbReference>
<feature type="domain" description="DUF512" evidence="1">
    <location>
        <begin position="4"/>
        <end position="204"/>
    </location>
</feature>
<sequence length="240" mass="26215">MAVVPVGVTRFREGLYRIDPYTPAQAAAVLDQVEAFAASFLKKHSTHLAWCSDEFYLLAGRPLPEKGYYEDMAQLENGVGMLRLLTSQAAMALEDMELEEAPPPFAIATGVSAAPFLQKIVDMCREKCGNIIGNVYPVLNCFFGETITVSGLITGRDLIEQLKGRALGERLLIPDSMLRAGERIFLDDVTVEQVEEALGVPVTALPADSGFDLVDAILGLPVEAPAYALPPEDDYYRYNP</sequence>
<name>A0A174PBE8_FLAPL</name>
<reference evidence="2 3" key="1">
    <citation type="submission" date="2015-09" db="EMBL/GenBank/DDBJ databases">
        <authorList>
            <consortium name="Pathogen Informatics"/>
        </authorList>
    </citation>
    <scope>NUCLEOTIDE SEQUENCE [LARGE SCALE GENOMIC DNA]</scope>
    <source>
        <strain evidence="2 3">2789STDY5608854</strain>
    </source>
</reference>
<evidence type="ECO:0000313" key="3">
    <source>
        <dbReference type="Proteomes" id="UP000095746"/>
    </source>
</evidence>
<evidence type="ECO:0000313" key="2">
    <source>
        <dbReference type="EMBL" id="CUP58353.1"/>
    </source>
</evidence>
<proteinExistence type="predicted"/>
<evidence type="ECO:0000259" key="1">
    <source>
        <dbReference type="Pfam" id="PF04459"/>
    </source>
</evidence>
<protein>
    <submittedName>
        <fullName evidence="2">Putative FeS-containing Cyanobacterial-specific oxidoreductase</fullName>
    </submittedName>
</protein>
<dbReference type="AlphaFoldDB" id="A0A174PBE8"/>
<accession>A0A174PBE8</accession>
<dbReference type="InterPro" id="IPR007549">
    <property type="entry name" value="DUF512"/>
</dbReference>